<dbReference type="PANTHER" id="PTHR11851">
    <property type="entry name" value="METALLOPROTEASE"/>
    <property type="match status" value="1"/>
</dbReference>
<evidence type="ECO:0000256" key="1">
    <source>
        <dbReference type="SAM" id="SignalP"/>
    </source>
</evidence>
<proteinExistence type="predicted"/>
<dbReference type="SUPFAM" id="SSF63411">
    <property type="entry name" value="LuxS/MPP-like metallohydrolase"/>
    <property type="match status" value="2"/>
</dbReference>
<feature type="signal peptide" evidence="1">
    <location>
        <begin position="1"/>
        <end position="21"/>
    </location>
</feature>
<dbReference type="Pfam" id="PF05193">
    <property type="entry name" value="Peptidase_M16_C"/>
    <property type="match status" value="1"/>
</dbReference>
<dbReference type="AlphaFoldDB" id="A0A7Y0DZQ3"/>
<dbReference type="PANTHER" id="PTHR11851:SF224">
    <property type="entry name" value="PROCESSING PROTEASE"/>
    <property type="match status" value="1"/>
</dbReference>
<comment type="caution">
    <text evidence="3">The sequence shown here is derived from an EMBL/GenBank/DDBJ whole genome shotgun (WGS) entry which is preliminary data.</text>
</comment>
<evidence type="ECO:0000313" key="3">
    <source>
        <dbReference type="EMBL" id="NMM44546.1"/>
    </source>
</evidence>
<accession>A0A7Y0DZQ3</accession>
<gene>
    <name evidence="3" type="ORF">HH303_08645</name>
</gene>
<dbReference type="EMBL" id="JABBNT010000002">
    <property type="protein sequence ID" value="NMM44546.1"/>
    <property type="molecule type" value="Genomic_DNA"/>
</dbReference>
<reference evidence="3 4" key="1">
    <citation type="submission" date="2020-04" db="EMBL/GenBank/DDBJ databases">
        <title>Rhodospirillaceae bacterium KN72 isolated from deep sea.</title>
        <authorList>
            <person name="Zhang D.-C."/>
        </authorList>
    </citation>
    <scope>NUCLEOTIDE SEQUENCE [LARGE SCALE GENOMIC DNA]</scope>
    <source>
        <strain evidence="3 4">KN72</strain>
    </source>
</reference>
<keyword evidence="4" id="KW-1185">Reference proteome</keyword>
<dbReference type="InterPro" id="IPR007863">
    <property type="entry name" value="Peptidase_M16_C"/>
</dbReference>
<protein>
    <submittedName>
        <fullName evidence="3">Insulinase family protein</fullName>
    </submittedName>
</protein>
<evidence type="ECO:0000259" key="2">
    <source>
        <dbReference type="Pfam" id="PF05193"/>
    </source>
</evidence>
<feature type="chain" id="PRO_5031336481" evidence="1">
    <location>
        <begin position="22"/>
        <end position="436"/>
    </location>
</feature>
<dbReference type="GO" id="GO:0046872">
    <property type="term" value="F:metal ion binding"/>
    <property type="evidence" value="ECO:0007669"/>
    <property type="project" value="InterPro"/>
</dbReference>
<dbReference type="InterPro" id="IPR050361">
    <property type="entry name" value="MPP/UQCRC_Complex"/>
</dbReference>
<dbReference type="Proteomes" id="UP000539372">
    <property type="component" value="Unassembled WGS sequence"/>
</dbReference>
<dbReference type="RefSeq" id="WP_169624822.1">
    <property type="nucleotide sequence ID" value="NZ_JABBNT010000002.1"/>
</dbReference>
<dbReference type="InterPro" id="IPR011249">
    <property type="entry name" value="Metalloenz_LuxS/M16"/>
</dbReference>
<evidence type="ECO:0000313" key="4">
    <source>
        <dbReference type="Proteomes" id="UP000539372"/>
    </source>
</evidence>
<sequence>MKPIRYLLIALILVWAGPALAEVNVEKVVSPRGLTAWLVRDETVPVTAIQFEFKGGGAGHDPMGREGTAQLLAATMDEGAGPYDSMAFRKELADQSISLGFSAGRDSFSGSVYTLNRYRDKAVDLLRLSLTEPRFDEEPVNRIRAQMTTSLRGQQTDPSSRAGELMFETIFDGHDYARPTEGTEDSLAAVTVNDLQAFRRAVLTKDRLFIGVVGSITPEELGPILDSAFGGLPDRGETDATPDFDGAVPPGIKVVDMDVPQSTVLFAQKGIALDDPRYYTAMVLNHALGGGGFGSLLTDEIRVERGLVYSVYSFLHPMDHAALLRGGAGTANETVGEVVSLIRDAFRKVKEEGLSIDRIDDAKTYLTGSFPLRFTNSSRIADQLVAMQVYGFPIDYFETRNERIESVTAEDVNALAAELLDPDGLLFVIAGRPAGL</sequence>
<organism evidence="3 4">
    <name type="scientific">Pacificispira spongiicola</name>
    <dbReference type="NCBI Taxonomy" id="2729598"/>
    <lineage>
        <taxon>Bacteria</taxon>
        <taxon>Pseudomonadati</taxon>
        <taxon>Pseudomonadota</taxon>
        <taxon>Alphaproteobacteria</taxon>
        <taxon>Rhodospirillales</taxon>
        <taxon>Rhodospirillaceae</taxon>
        <taxon>Pacificispira</taxon>
    </lineage>
</organism>
<feature type="domain" description="Peptidase M16 C-terminal" evidence="2">
    <location>
        <begin position="190"/>
        <end position="364"/>
    </location>
</feature>
<name>A0A7Y0DZQ3_9PROT</name>
<dbReference type="Gene3D" id="3.30.830.10">
    <property type="entry name" value="Metalloenzyme, LuxS/M16 peptidase-like"/>
    <property type="match status" value="2"/>
</dbReference>
<keyword evidence="1" id="KW-0732">Signal</keyword>